<keyword evidence="9" id="KW-0347">Helicase</keyword>
<dbReference type="GO" id="GO:0003676">
    <property type="term" value="F:nucleic acid binding"/>
    <property type="evidence" value="ECO:0007669"/>
    <property type="project" value="InterPro"/>
</dbReference>
<evidence type="ECO:0000313" key="9">
    <source>
        <dbReference type="EMBL" id="TMQ66751.1"/>
    </source>
</evidence>
<dbReference type="GO" id="GO:0006139">
    <property type="term" value="P:nucleobase-containing compound metabolic process"/>
    <property type="evidence" value="ECO:0007669"/>
    <property type="project" value="InterPro"/>
</dbReference>
<evidence type="ECO:0000256" key="5">
    <source>
        <dbReference type="ARBA" id="ARBA00038058"/>
    </source>
</evidence>
<protein>
    <recommendedName>
        <fullName evidence="6">DNA 5'-3' helicase</fullName>
        <ecNumber evidence="6">5.6.2.3</ecNumber>
    </recommendedName>
</protein>
<evidence type="ECO:0000256" key="4">
    <source>
        <dbReference type="ARBA" id="ARBA00022840"/>
    </source>
</evidence>
<dbReference type="PROSITE" id="PS51193">
    <property type="entry name" value="HELICASE_ATP_BIND_2"/>
    <property type="match status" value="1"/>
</dbReference>
<comment type="similarity">
    <text evidence="5">Belongs to the helicase family. DinG subfamily.</text>
</comment>
<comment type="cofactor">
    <cofactor evidence="1">
        <name>[4Fe-4S] cluster</name>
        <dbReference type="ChEBI" id="CHEBI:49883"/>
    </cofactor>
</comment>
<dbReference type="InterPro" id="IPR014013">
    <property type="entry name" value="Helic_SF1/SF2_ATP-bd_DinG/Rad3"/>
</dbReference>
<dbReference type="Pfam" id="PF13307">
    <property type="entry name" value="Helicase_C_2"/>
    <property type="match status" value="1"/>
</dbReference>
<comment type="caution">
    <text evidence="9">The sequence shown here is derived from an EMBL/GenBank/DDBJ whole genome shotgun (WGS) entry which is preliminary data.</text>
</comment>
<evidence type="ECO:0000256" key="7">
    <source>
        <dbReference type="ARBA" id="ARBA00048954"/>
    </source>
</evidence>
<gene>
    <name evidence="9" type="ORF">E6K79_02265</name>
</gene>
<dbReference type="InterPro" id="IPR006555">
    <property type="entry name" value="ATP-dep_Helicase_C"/>
</dbReference>
<proteinExistence type="inferred from homology"/>
<dbReference type="Proteomes" id="UP000317691">
    <property type="component" value="Unassembled WGS sequence"/>
</dbReference>
<dbReference type="EMBL" id="VBOZ01000008">
    <property type="protein sequence ID" value="TMQ66751.1"/>
    <property type="molecule type" value="Genomic_DNA"/>
</dbReference>
<dbReference type="GO" id="GO:0005524">
    <property type="term" value="F:ATP binding"/>
    <property type="evidence" value="ECO:0007669"/>
    <property type="project" value="UniProtKB-KW"/>
</dbReference>
<reference evidence="9 10" key="1">
    <citation type="journal article" date="2019" name="Nat. Microbiol.">
        <title>Mediterranean grassland soil C-N compound turnover is dependent on rainfall and depth, and is mediated by genomically divergent microorganisms.</title>
        <authorList>
            <person name="Diamond S."/>
            <person name="Andeer P.F."/>
            <person name="Li Z."/>
            <person name="Crits-Christoph A."/>
            <person name="Burstein D."/>
            <person name="Anantharaman K."/>
            <person name="Lane K.R."/>
            <person name="Thomas B.C."/>
            <person name="Pan C."/>
            <person name="Northen T.R."/>
            <person name="Banfield J.F."/>
        </authorList>
    </citation>
    <scope>NUCLEOTIDE SEQUENCE [LARGE SCALE GENOMIC DNA]</scope>
    <source>
        <strain evidence="9">WS_9</strain>
    </source>
</reference>
<evidence type="ECO:0000256" key="2">
    <source>
        <dbReference type="ARBA" id="ARBA00022741"/>
    </source>
</evidence>
<feature type="domain" description="Helicase ATP-binding" evidence="8">
    <location>
        <begin position="18"/>
        <end position="295"/>
    </location>
</feature>
<comment type="catalytic activity">
    <reaction evidence="7">
        <text>ATP + H2O = ADP + phosphate + H(+)</text>
        <dbReference type="Rhea" id="RHEA:13065"/>
        <dbReference type="ChEBI" id="CHEBI:15377"/>
        <dbReference type="ChEBI" id="CHEBI:15378"/>
        <dbReference type="ChEBI" id="CHEBI:30616"/>
        <dbReference type="ChEBI" id="CHEBI:43474"/>
        <dbReference type="ChEBI" id="CHEBI:456216"/>
        <dbReference type="EC" id="5.6.2.3"/>
    </reaction>
</comment>
<keyword evidence="3" id="KW-0378">Hydrolase</keyword>
<evidence type="ECO:0000259" key="8">
    <source>
        <dbReference type="PROSITE" id="PS51193"/>
    </source>
</evidence>
<dbReference type="InterPro" id="IPR045028">
    <property type="entry name" value="DinG/Rad3-like"/>
</dbReference>
<dbReference type="EC" id="5.6.2.3" evidence="6"/>
<keyword evidence="4" id="KW-0067">ATP-binding</keyword>
<evidence type="ECO:0000256" key="3">
    <source>
        <dbReference type="ARBA" id="ARBA00022801"/>
    </source>
</evidence>
<dbReference type="AlphaFoldDB" id="A0A538TSY9"/>
<dbReference type="InterPro" id="IPR027417">
    <property type="entry name" value="P-loop_NTPase"/>
</dbReference>
<dbReference type="PANTHER" id="PTHR11472">
    <property type="entry name" value="DNA REPAIR DEAD HELICASE RAD3/XP-D SUBFAMILY MEMBER"/>
    <property type="match status" value="1"/>
</dbReference>
<dbReference type="SMART" id="SM00491">
    <property type="entry name" value="HELICc2"/>
    <property type="match status" value="1"/>
</dbReference>
<evidence type="ECO:0000256" key="6">
    <source>
        <dbReference type="ARBA" id="ARBA00044969"/>
    </source>
</evidence>
<dbReference type="GO" id="GO:0016818">
    <property type="term" value="F:hydrolase activity, acting on acid anhydrides, in phosphorus-containing anhydrides"/>
    <property type="evidence" value="ECO:0007669"/>
    <property type="project" value="InterPro"/>
</dbReference>
<dbReference type="PANTHER" id="PTHR11472:SF34">
    <property type="entry name" value="REGULATOR OF TELOMERE ELONGATION HELICASE 1"/>
    <property type="match status" value="1"/>
</dbReference>
<accession>A0A538TSY9</accession>
<evidence type="ECO:0000256" key="1">
    <source>
        <dbReference type="ARBA" id="ARBA00001966"/>
    </source>
</evidence>
<keyword evidence="2" id="KW-0547">Nucleotide-binding</keyword>
<dbReference type="SMART" id="SM00487">
    <property type="entry name" value="DEXDc"/>
    <property type="match status" value="1"/>
</dbReference>
<dbReference type="InterPro" id="IPR011545">
    <property type="entry name" value="DEAD/DEAH_box_helicase_dom"/>
</dbReference>
<sequence>MTHSEEKIQEPLRAALGRLGRLVPTFERRPGQLEMARLWDRTLQRGGVLAVEAPTGVGKSLAYLLPALLLRSRGSGPVVVSTHTKALQDQLLSRDVPLAIGAVGRPLRVTTLKGRASYLCRRRARSRLAQRRLFAAFGFREESVDRLERWIELTQTGELDELKALGIDVPPALAAEIASDPIFCSGSGCDATSGCFAKLARREARKADVVVVNHALLLSDPGLRSTLIAEAGSLVLDEAHHLERVAREQLGVSLGVSDLTRLAARTDARGGALRLVSRALRRGRRGSALERIAAADAAIRPVLEHAAALTRELERLLPDGSSSVRLTRETDWAAVSPAALDQLLAAIGGLARLLEAAADAAEGDPQSTPPRQNATDAVEELRARHATWIEVEQALRAVTRLEERGTAFYLDRDGRGAPRLNRRPLRVGDALRSQLFALCERILLTSATLVTEDDFTPLLESLGLDGDVVETARVASPFPLERQVLSVVLDGPDPKDPEFVERLAAAVVGLATSVRRNVLVLLTSYQMLDQLAARIRAPLLGASVRLLTQAPGEAAAPLAREFRAGEGMVLLGAASFWEGVDFPGAALEILVIARLPFPVPTDPVVAARSEQIVADGGDAFRDLMLPEAILRFRQGVGRLIRTADDRGVVVVADPRIARSTYGERFIATLPARPALERSPEALAEIARAWLVRETAECPA</sequence>
<name>A0A538TSY9_UNCEI</name>
<dbReference type="SUPFAM" id="SSF52540">
    <property type="entry name" value="P-loop containing nucleoside triphosphate hydrolases"/>
    <property type="match status" value="1"/>
</dbReference>
<dbReference type="GO" id="GO:0043139">
    <property type="term" value="F:5'-3' DNA helicase activity"/>
    <property type="evidence" value="ECO:0007669"/>
    <property type="project" value="UniProtKB-EC"/>
</dbReference>
<organism evidence="9 10">
    <name type="scientific">Eiseniibacteriota bacterium</name>
    <dbReference type="NCBI Taxonomy" id="2212470"/>
    <lineage>
        <taxon>Bacteria</taxon>
        <taxon>Candidatus Eiseniibacteriota</taxon>
    </lineage>
</organism>
<evidence type="ECO:0000313" key="10">
    <source>
        <dbReference type="Proteomes" id="UP000317691"/>
    </source>
</evidence>
<dbReference type="InterPro" id="IPR014001">
    <property type="entry name" value="Helicase_ATP-bd"/>
</dbReference>
<dbReference type="Pfam" id="PF00270">
    <property type="entry name" value="DEAD"/>
    <property type="match status" value="1"/>
</dbReference>
<dbReference type="Gene3D" id="3.40.50.300">
    <property type="entry name" value="P-loop containing nucleotide triphosphate hydrolases"/>
    <property type="match status" value="2"/>
</dbReference>